<evidence type="ECO:0000313" key="2">
    <source>
        <dbReference type="Proteomes" id="UP001148737"/>
    </source>
</evidence>
<name>A0ACC1QYX3_9HYPO</name>
<accession>A0ACC1QYX3</accession>
<reference evidence="1" key="1">
    <citation type="submission" date="2022-07" db="EMBL/GenBank/DDBJ databases">
        <title>Genome Sequence of Lecanicillium saksenae.</title>
        <authorList>
            <person name="Buettner E."/>
        </authorList>
    </citation>
    <scope>NUCLEOTIDE SEQUENCE</scope>
    <source>
        <strain evidence="1">VT-O1</strain>
    </source>
</reference>
<evidence type="ECO:0000313" key="1">
    <source>
        <dbReference type="EMBL" id="KAJ3494857.1"/>
    </source>
</evidence>
<dbReference type="EMBL" id="JANAKD010000337">
    <property type="protein sequence ID" value="KAJ3494857.1"/>
    <property type="molecule type" value="Genomic_DNA"/>
</dbReference>
<comment type="caution">
    <text evidence="1">The sequence shown here is derived from an EMBL/GenBank/DDBJ whole genome shotgun (WGS) entry which is preliminary data.</text>
</comment>
<proteinExistence type="predicted"/>
<keyword evidence="2" id="KW-1185">Reference proteome</keyword>
<organism evidence="1 2">
    <name type="scientific">Lecanicillium saksenae</name>
    <dbReference type="NCBI Taxonomy" id="468837"/>
    <lineage>
        <taxon>Eukaryota</taxon>
        <taxon>Fungi</taxon>
        <taxon>Dikarya</taxon>
        <taxon>Ascomycota</taxon>
        <taxon>Pezizomycotina</taxon>
        <taxon>Sordariomycetes</taxon>
        <taxon>Hypocreomycetidae</taxon>
        <taxon>Hypocreales</taxon>
        <taxon>Cordycipitaceae</taxon>
        <taxon>Lecanicillium</taxon>
    </lineage>
</organism>
<gene>
    <name evidence="1" type="ORF">NLG97_g3808</name>
</gene>
<protein>
    <submittedName>
        <fullName evidence="1">Uncharacterized protein</fullName>
    </submittedName>
</protein>
<sequence>MPPRKACDVCFKRKILCSIPKPGESCNWCSNQKIPCTFSRPPQKKRQSLISPESVHALSRRVEQLEADLARKNAESAIITGLGTPSDHSGHLRRTSESIAGSSCESPLDGGPTQGGVSRKLTHQQLGHNWYFRGMRILSQKGQQWMESKTGQTAPLSNHVALSPQSSLATGFGLAIFGAKKLPSKQMTQDLVDAYFTLSIQFCFPVLDHTLMSAMVEDAYSSPTPDEALHAQACVWALHTWTRFLLPLADIHTYIDPETCAAQCRSILEKIDWVPSLEALQAILLLIYQGAHLKPQNYRFLYAIACQMACDLGGHSSQPQDHAQSPLADCRRHHARALFALCYVVDKDCALRLGRPPLISEDYASMNFVDHLGDFPVDRRLSLIKDRTYRLLYSPKAEPCTDGEILHYIRQLDHDLEQWRLSIPASIRPRLSIPADFHPAMDERNICESMQLINLQLDYHYTLIAIHTMVRKCGAGDGKTELPEDLHSVIHSSVDLSLEAGQSTFMFLKIPLKLLGGQAFRYIQLYAPAAAMALFVDVLVHPFAESSQKDLEILIQSVGVFQSIPLDTLSSLETQQIQTLNEFIMELTRLASCAIWQAKTTEKGHHHH</sequence>
<dbReference type="Proteomes" id="UP001148737">
    <property type="component" value="Unassembled WGS sequence"/>
</dbReference>